<evidence type="ECO:0000313" key="1">
    <source>
        <dbReference type="EMBL" id="AVX05132.1"/>
    </source>
</evidence>
<dbReference type="EMBL" id="CP021330">
    <property type="protein sequence ID" value="AVX05132.1"/>
    <property type="molecule type" value="Genomic_DNA"/>
</dbReference>
<proteinExistence type="predicted"/>
<evidence type="ECO:0000313" key="2">
    <source>
        <dbReference type="Proteomes" id="UP000258927"/>
    </source>
</evidence>
<dbReference type="STRING" id="1122213.GCA_000423365_00256"/>
<protein>
    <submittedName>
        <fullName evidence="1">Uncharacterized protein</fullName>
    </submittedName>
</protein>
<dbReference type="Proteomes" id="UP000258927">
    <property type="component" value="Chromosome"/>
</dbReference>
<accession>A0A2R4MGJ3</accession>
<keyword evidence="2" id="KW-1185">Reference proteome</keyword>
<organism evidence="1 2">
    <name type="scientific">Maritalea myrionectae</name>
    <dbReference type="NCBI Taxonomy" id="454601"/>
    <lineage>
        <taxon>Bacteria</taxon>
        <taxon>Pseudomonadati</taxon>
        <taxon>Pseudomonadota</taxon>
        <taxon>Alphaproteobacteria</taxon>
        <taxon>Hyphomicrobiales</taxon>
        <taxon>Devosiaceae</taxon>
        <taxon>Maritalea</taxon>
    </lineage>
</organism>
<name>A0A2R4MGJ3_9HYPH</name>
<sequence>MQELESLEKAKEELHSIPAELDRIDKLAKSVGDTITNAFTNALVEGKSLKNLLVDIARSFANIAVKAALKPLGNMITGLVADLFKGTNSALPPIKPFAKGGVINAPSYFPMQGAVGLAGEAGAEAIMPLKRNSRGELGVAASAVQAPIMISMTVNAQDARSFAQAEAEISAGLLQAIKRGQRAS</sequence>
<dbReference type="RefSeq" id="WP_117396147.1">
    <property type="nucleotide sequence ID" value="NZ_CP021330.1"/>
</dbReference>
<reference evidence="1 2" key="1">
    <citation type="submission" date="2017-05" db="EMBL/GenBank/DDBJ databases">
        <title>Genome Analysis of Maritalea myrionectae HL2708#5.</title>
        <authorList>
            <consortium name="Cotde Inc.-PKNU"/>
            <person name="Jang D."/>
            <person name="Oh H.-M."/>
        </authorList>
    </citation>
    <scope>NUCLEOTIDE SEQUENCE [LARGE SCALE GENOMIC DNA]</scope>
    <source>
        <strain evidence="1 2">HL2708#5</strain>
    </source>
</reference>
<dbReference type="KEGG" id="mmyr:MXMO3_02620"/>
<dbReference type="AlphaFoldDB" id="A0A2R4MGJ3"/>
<gene>
    <name evidence="1" type="ORF">MXMO3_02620</name>
</gene>